<evidence type="ECO:0008006" key="3">
    <source>
        <dbReference type="Google" id="ProtNLM"/>
    </source>
</evidence>
<organism evidence="1 2">
    <name type="scientific">Blautia caecimuris</name>
    <dbReference type="NCBI Taxonomy" id="1796615"/>
    <lineage>
        <taxon>Bacteria</taxon>
        <taxon>Bacillati</taxon>
        <taxon>Bacillota</taxon>
        <taxon>Clostridia</taxon>
        <taxon>Lachnospirales</taxon>
        <taxon>Lachnospiraceae</taxon>
        <taxon>Blautia</taxon>
    </lineage>
</organism>
<proteinExistence type="predicted"/>
<name>A0ABV2M6H2_9FIRM</name>
<comment type="caution">
    <text evidence="1">The sequence shown here is derived from an EMBL/GenBank/DDBJ whole genome shotgun (WGS) entry which is preliminary data.</text>
</comment>
<accession>A0ABV2M6H2</accession>
<dbReference type="RefSeq" id="WP_257464977.1">
    <property type="nucleotide sequence ID" value="NZ_BAABXP010000004.1"/>
</dbReference>
<gene>
    <name evidence="1" type="ORF">ABID24_002289</name>
</gene>
<evidence type="ECO:0000313" key="1">
    <source>
        <dbReference type="EMBL" id="MET3751033.1"/>
    </source>
</evidence>
<dbReference type="Proteomes" id="UP001549106">
    <property type="component" value="Unassembled WGS sequence"/>
</dbReference>
<sequence length="45" mass="5354">MKSQKKIEEEAEKLGIKKKTLRNAKMELGIDSVKRGNQWYWMLSE</sequence>
<dbReference type="EMBL" id="JBEPMJ010000017">
    <property type="protein sequence ID" value="MET3751033.1"/>
    <property type="molecule type" value="Genomic_DNA"/>
</dbReference>
<keyword evidence="2" id="KW-1185">Reference proteome</keyword>
<reference evidence="1 2" key="1">
    <citation type="submission" date="2024-06" db="EMBL/GenBank/DDBJ databases">
        <title>Genomic Encyclopedia of Type Strains, Phase IV (KMG-IV): sequencing the most valuable type-strain genomes for metagenomic binning, comparative biology and taxonomic classification.</title>
        <authorList>
            <person name="Goeker M."/>
        </authorList>
    </citation>
    <scope>NUCLEOTIDE SEQUENCE [LARGE SCALE GENOMIC DNA]</scope>
    <source>
        <strain evidence="1 2">DSM 29492</strain>
    </source>
</reference>
<protein>
    <recommendedName>
        <fullName evidence="3">DNA-binding protein</fullName>
    </recommendedName>
</protein>
<evidence type="ECO:0000313" key="2">
    <source>
        <dbReference type="Proteomes" id="UP001549106"/>
    </source>
</evidence>